<dbReference type="HAMAP" id="MF_04082">
    <property type="entry name" value="HIV_VPU"/>
    <property type="match status" value="1"/>
</dbReference>
<proteinExistence type="inferred from homology"/>
<comment type="caution">
    <text evidence="10">Lacks conserved residue(s) required for the propagation of feature annotation.</text>
</comment>
<keyword evidence="5 10" id="KW-0053">Apoptosis</keyword>
<reference evidence="12 13" key="1">
    <citation type="journal article" date="2015" name="J. Clin. Microbiol.">
        <title>A PAN-HIV STRATEGY FOR COMPLETE GENOME SEQUENCING.</title>
        <authorList>
            <person name="Berg M.G."/>
            <person name="Yamaguchi J."/>
            <person name="Alessandri-Gradt E."/>
            <person name="Tell R.W."/>
            <person name="Plantier J.C."/>
            <person name="Brennan C.A."/>
        </authorList>
    </citation>
    <scope>NUCLEOTIDE SEQUENCE [LARGE SCALE GENOMIC DNA]</scope>
    <source>
        <strain evidence="12">LA34RBF20</strain>
    </source>
</reference>
<evidence type="ECO:0000256" key="2">
    <source>
        <dbReference type="ARBA" id="ARBA00022553"/>
    </source>
</evidence>
<dbReference type="GO" id="GO:0033644">
    <property type="term" value="C:host cell membrane"/>
    <property type="evidence" value="ECO:0007669"/>
    <property type="project" value="UniProtKB-SubCell"/>
</dbReference>
<comment type="function">
    <text evidence="10">Enhances virion budding, by targeting human CD4 and Tetherin/BST2 to proteasome degradation. Degradation of CD4 prevents any unwanted premature interactions between viral Env and its host receptor CD4 in the endoplasmic reticulum. Degradation of antiretroviral protein Tetherin/BST2 is important for virion budding, as BST2 tethers new viral particles to the host cell membrane. Mechanistically, Vpu bridges either CD4 or BST2 to BTRC, a substrate recognition subunit of the Skp1/Cullin/F-box protein E3 ubiquitin ligase, induces their ubiquitination and subsequent proteasomal degradation. The alteration of the E3 ligase specificity by Vpu seems to promote the degradation of host IKBKB, leading to NF-kappa-B down-regulation and subsequent apoptosis. Acts as a viroporin that forms an oligomeric ion channel in membranes. Modulates the host DNA repair mechanisms to promote degradation of nuclear viral cDNA in cells that are already productively infected in order to suppress immune sensing and proviral hyper-integration (superinfection). Manipulates PML-NBs and modulates SUMOylation of host BLM protein thereby enhancing its DNA-end processing activity toward viral unintegrated linear DNA. Also inhibits RAD52-mediated homologous repair of viral cDNA, preventing the generation of dead-end circular forms of single copies of the long terminal repeat and permitting sustained nucleolytic attack.</text>
</comment>
<evidence type="ECO:0000256" key="4">
    <source>
        <dbReference type="ARBA" id="ARBA00022692"/>
    </source>
</evidence>
<organism evidence="12 13">
    <name type="scientific">Human immunodeficiency virus type 1</name>
    <name type="common">HIV-1</name>
    <dbReference type="NCBI Taxonomy" id="11676"/>
    <lineage>
        <taxon>Viruses</taxon>
        <taxon>Riboviria</taxon>
        <taxon>Pararnavirae</taxon>
        <taxon>Artverviricota</taxon>
        <taxon>Revtraviricetes</taxon>
        <taxon>Ortervirales</taxon>
        <taxon>Retroviridae</taxon>
        <taxon>Orthoretrovirinae</taxon>
        <taxon>Lentivirus</taxon>
        <taxon>Lentivirus humimdef1</taxon>
    </lineage>
</organism>
<keyword evidence="2 10" id="KW-0597">Phosphoprotein</keyword>
<dbReference type="GO" id="GO:0039502">
    <property type="term" value="P:symbiont-mediated suppression of host type I interferon-mediated signaling pathway"/>
    <property type="evidence" value="ECO:0007669"/>
    <property type="project" value="UniProtKB-UniRule"/>
</dbReference>
<keyword evidence="7 10" id="KW-0406">Ion transport</keyword>
<keyword evidence="10 11" id="KW-1133">Transmembrane helix</keyword>
<organismHost>
    <name type="scientific">Homo sapiens</name>
    <name type="common">Human</name>
    <dbReference type="NCBI Taxonomy" id="9606"/>
</organismHost>
<comment type="similarity">
    <text evidence="10 11">Belongs to the HIV-1 VPU protein family.</text>
</comment>
<dbReference type="GO" id="GO:0039587">
    <property type="term" value="P:symbiont-mediated-mediated suppression of host tetherin activity"/>
    <property type="evidence" value="ECO:0007669"/>
    <property type="project" value="UniProtKB-UniRule"/>
</dbReference>
<comment type="subcellular location">
    <subcellularLocation>
        <location evidence="10 11">Host membrane</location>
        <topology evidence="10 11">Single-pass type I membrane protein</topology>
    </subcellularLocation>
</comment>
<keyword evidence="8 10" id="KW-0472">Membrane</keyword>
<feature type="topological domain" description="Cytoplasmic" evidence="10">
    <location>
        <begin position="30"/>
        <end position="87"/>
    </location>
</feature>
<keyword evidence="10" id="KW-0922">Interferon antiviral system evasion</keyword>
<comment type="PTM">
    <text evidence="10">Phosphorylated by host CK2. This phosphorylation is necessary for interaction with human BTRC and degradation of CD4.</text>
</comment>
<dbReference type="GO" id="GO:0005261">
    <property type="term" value="F:monoatomic cation channel activity"/>
    <property type="evidence" value="ECO:0007669"/>
    <property type="project" value="UniProtKB-UniRule"/>
</dbReference>
<dbReference type="GO" id="GO:0016020">
    <property type="term" value="C:membrane"/>
    <property type="evidence" value="ECO:0007669"/>
    <property type="project" value="UniProtKB-UniRule"/>
</dbReference>
<evidence type="ECO:0000256" key="6">
    <source>
        <dbReference type="ARBA" id="ARBA00022870"/>
    </source>
</evidence>
<accession>A0A0U4D2S0</accession>
<sequence length="87" mass="10574">MLMHHRDLLTLIIFSALLLITIILWMLVLRQCLKQKKQEKRERDIIERLRRIREIEDDSDYESDGEEEQEVMGLVHNYGFDNPMFEL</sequence>
<dbReference type="GO" id="GO:0042609">
    <property type="term" value="F:CD4 receptor binding"/>
    <property type="evidence" value="ECO:0007669"/>
    <property type="project" value="UniProtKB-UniRule"/>
</dbReference>
<evidence type="ECO:0000256" key="11">
    <source>
        <dbReference type="RuleBase" id="RU364058"/>
    </source>
</evidence>
<dbReference type="Proteomes" id="UP000129722">
    <property type="component" value="Genome"/>
</dbReference>
<comment type="subunit">
    <text evidence="10">Homopentamer. Interacts with host CD4 and BRTC; these interactions induce proteasomal degradation of CD4. Interacts with host BST2; this interaction leads to the degradation of host BST2. Interacts with host FBXW11. Interacts with host AP1M1; this interaction plays a role in the mistrafficking and subsequent degradation of host BST2. Interacts with host RANBP2; this interaction allows Vpu to down-regulate host BLM sumoylation.</text>
</comment>
<gene>
    <name evidence="10 11" type="primary">vpu</name>
</gene>
<evidence type="ECO:0000256" key="7">
    <source>
        <dbReference type="ARBA" id="ARBA00023065"/>
    </source>
</evidence>
<evidence type="ECO:0000256" key="8">
    <source>
        <dbReference type="ARBA" id="ARBA00023136"/>
    </source>
</evidence>
<dbReference type="GO" id="GO:0032801">
    <property type="term" value="P:receptor catabolic process"/>
    <property type="evidence" value="ECO:0007669"/>
    <property type="project" value="UniProtKB-UniRule"/>
</dbReference>
<comment type="miscellaneous">
    <text evidence="10">HIV-1 lineages are divided in three main groups, M (for Major), O (for Outlier), and N (for New, or Non-M, Non-O). The vast majority of strains found worldwide belong to the group M. Group O seems to be endemic to and largely confined to Cameroon and neighboring countries in West Central Africa, where these viruses represent a small minority of HIV-1 strains. The group N is represented by a limited number of isolates from Cameroonian persons. The group M is further subdivided in 9 clades or subtypes (A to D, F to H, J and K).</text>
</comment>
<dbReference type="Pfam" id="PF00558">
    <property type="entry name" value="Vpu"/>
    <property type="match status" value="1"/>
</dbReference>
<name>A0A0U4D2S0_HV1</name>
<keyword evidence="10" id="KW-1114">Inhibition of host interferon signaling pathway by virus</keyword>
<feature type="topological domain" description="Extracellular" evidence="10">
    <location>
        <begin position="1"/>
        <end position="8"/>
    </location>
</feature>
<evidence type="ECO:0000256" key="1">
    <source>
        <dbReference type="ARBA" id="ARBA00022448"/>
    </source>
</evidence>
<comment type="function">
    <text evidence="11">Enhances virion budding by targeting host CD4 and Tetherin/BST2 to proteasome degradation. Degradation of CD4 prevents any unwanted premature interactions between viral Env and its host receptor CD4 in the endoplasmic reticulum. Degradation of antiretroviral protein Tetherin/BST2 is important for virion budding, as BST2 tethers new viral particles to the host cell membrane. Mechanistically, Vpu bridges either CD4 or BST2 to BTRC, a substrate recognition subunit of the Skp1/Cullin/F-box protein E3 ubiquitin ligase, induces their ubiquitination and subsequent proteasomal degradation. The alteration of the E3 ligase specificity by Vpu seems to promote the degradation of host IKBKB, leading to NF-kappa-B down-regulation and subsequent apoptosis. Acts as a viroporin that forms an oligomeric ion channel in membranes. Modulates the host DNA repair mechanisms to promote degradation of nuclear viral cDNA in cells that are already productively infected in order to suppress immune sensing and proviral hyper-integration (superinfection). Manipulates PML-NBs and modulates SUMOylation of host BLM protein thereby enhancing its DNA-end processing activity toward viral unintegrated linear DNA. Also inhibits RAD52-mediated homologous repair of viral cDNA, preventing the generation of dead-end circular forms of single copies of the long terminal repeat and permitting sustained nucleolytic attack.</text>
</comment>
<comment type="domain">
    <text evidence="10">The N-terminus and transmembrane domains are required for self-oligomerization and proper virion budding, whereas the cytoplasmic domain is required for CD4 degradation. The cytoplasmic domain is composed of 2 amphipathic alpha helix that form a U-shape.</text>
</comment>
<evidence type="ECO:0000256" key="3">
    <source>
        <dbReference type="ARBA" id="ARBA00022581"/>
    </source>
</evidence>
<evidence type="ECO:0000256" key="10">
    <source>
        <dbReference type="HAMAP-Rule" id="MF_04082"/>
    </source>
</evidence>
<protein>
    <recommendedName>
        <fullName evidence="10 11">Protein Vpu</fullName>
    </recommendedName>
    <alternativeName>
        <fullName evidence="10 11">U ORF protein</fullName>
    </alternativeName>
    <alternativeName>
        <fullName evidence="10 11">Viral protein U</fullName>
    </alternativeName>
</protein>
<feature type="transmembrane region" description="Helical" evidence="11">
    <location>
        <begin position="12"/>
        <end position="33"/>
    </location>
</feature>
<keyword evidence="6 10" id="KW-1043">Host membrane</keyword>
<keyword evidence="10" id="KW-1084">Inhibition of host tetherin by virus</keyword>
<keyword evidence="10" id="KW-1090">Inhibition of host innate immune response by virus</keyword>
<keyword evidence="3 10" id="KW-0945">Host-virus interaction</keyword>
<comment type="activity regulation">
    <text evidence="10">Ion channel activity is inhibited by hexamethylene amiloride in vitro.</text>
</comment>
<evidence type="ECO:0000313" key="13">
    <source>
        <dbReference type="Proteomes" id="UP000129722"/>
    </source>
</evidence>
<dbReference type="InterPro" id="IPR008187">
    <property type="entry name" value="Vpu"/>
</dbReference>
<evidence type="ECO:0000256" key="5">
    <source>
        <dbReference type="ARBA" id="ARBA00022703"/>
    </source>
</evidence>
<keyword evidence="10" id="KW-0899">Viral immunoevasion</keyword>
<keyword evidence="9 10" id="KW-0407">Ion channel</keyword>
<evidence type="ECO:0000256" key="9">
    <source>
        <dbReference type="ARBA" id="ARBA00023303"/>
    </source>
</evidence>
<evidence type="ECO:0000313" key="12">
    <source>
        <dbReference type="EMBL" id="ALX35365.1"/>
    </source>
</evidence>
<dbReference type="GO" id="GO:0052170">
    <property type="term" value="P:symbiont-mediated suppression of host innate immune response"/>
    <property type="evidence" value="ECO:0007669"/>
    <property type="project" value="UniProtKB-KW"/>
</dbReference>
<dbReference type="GO" id="GO:0019076">
    <property type="term" value="P:viral release from host cell"/>
    <property type="evidence" value="ECO:0007669"/>
    <property type="project" value="UniProtKB-UniRule"/>
</dbReference>
<keyword evidence="4 10" id="KW-0812">Transmembrane</keyword>
<dbReference type="EMBL" id="KU168286">
    <property type="protein sequence ID" value="ALX35365.1"/>
    <property type="molecule type" value="Genomic_RNA"/>
</dbReference>
<keyword evidence="1 10" id="KW-0813">Transport</keyword>